<feature type="binding site" evidence="12">
    <location>
        <begin position="116"/>
        <end position="118"/>
    </location>
    <ligand>
        <name>(6S)-5,6,7,8-tetrahydrofolate</name>
        <dbReference type="ChEBI" id="CHEBI:57453"/>
    </ligand>
</feature>
<comment type="pathway">
    <text evidence="12">One-carbon metabolism; tetrahydrofolate interconversion.</text>
</comment>
<evidence type="ECO:0000256" key="10">
    <source>
        <dbReference type="ARBA" id="ARBA00022898"/>
    </source>
</evidence>
<keyword evidence="9 12" id="KW-0808">Transferase</keyword>
<dbReference type="PIRSF" id="PIRSF000412">
    <property type="entry name" value="SHMT"/>
    <property type="match status" value="1"/>
</dbReference>
<evidence type="ECO:0000256" key="1">
    <source>
        <dbReference type="ARBA" id="ARBA00001528"/>
    </source>
</evidence>
<evidence type="ECO:0000256" key="6">
    <source>
        <dbReference type="ARBA" id="ARBA00022490"/>
    </source>
</evidence>
<dbReference type="STRING" id="765420.OSCT_0612"/>
<dbReference type="InterPro" id="IPR015421">
    <property type="entry name" value="PyrdxlP-dep_Trfase_major"/>
</dbReference>
<dbReference type="UniPathway" id="UPA00193"/>
<evidence type="ECO:0000313" key="15">
    <source>
        <dbReference type="EMBL" id="EFO81596.1"/>
    </source>
</evidence>
<dbReference type="Proteomes" id="UP000054010">
    <property type="component" value="Unassembled WGS sequence"/>
</dbReference>
<dbReference type="PANTHER" id="PTHR11680">
    <property type="entry name" value="SERINE HYDROXYMETHYLTRANSFERASE"/>
    <property type="match status" value="1"/>
</dbReference>
<feature type="modified residue" description="N6-(pyridoxal phosphate)lysine" evidence="12 13">
    <location>
        <position position="221"/>
    </location>
</feature>
<keyword evidence="7 12" id="KW-0554">One-carbon metabolism</keyword>
<evidence type="ECO:0000256" key="13">
    <source>
        <dbReference type="PIRSR" id="PIRSR000412-50"/>
    </source>
</evidence>
<dbReference type="FunFam" id="3.90.1150.10:FF:000003">
    <property type="entry name" value="Serine hydroxymethyltransferase"/>
    <property type="match status" value="1"/>
</dbReference>
<gene>
    <name evidence="12" type="primary">glyA</name>
    <name evidence="15" type="ORF">OSCT_0612</name>
</gene>
<proteinExistence type="inferred from homology"/>
<dbReference type="GO" id="GO:0005829">
    <property type="term" value="C:cytosol"/>
    <property type="evidence" value="ECO:0007669"/>
    <property type="project" value="TreeGrafter"/>
</dbReference>
<reference evidence="15 16" key="1">
    <citation type="journal article" date="2011" name="J. Bacteriol.">
        <title>Draft genome sequence of the anoxygenic filamentous phototrophic bacterium Oscillochloris trichoides subsp. DG-6.</title>
        <authorList>
            <person name="Kuznetsov B.B."/>
            <person name="Ivanovsky R.N."/>
            <person name="Keppen O.I."/>
            <person name="Sukhacheva M.V."/>
            <person name="Bumazhkin B.K."/>
            <person name="Patutina E.O."/>
            <person name="Beletsky A.V."/>
            <person name="Mardanov A.V."/>
            <person name="Baslerov R.V."/>
            <person name="Panteleeva A.N."/>
            <person name="Kolganova T.V."/>
            <person name="Ravin N.V."/>
            <person name="Skryabin K.G."/>
        </authorList>
    </citation>
    <scope>NUCLEOTIDE SEQUENCE [LARGE SCALE GENOMIC DNA]</scope>
    <source>
        <strain evidence="15 16">DG-6</strain>
    </source>
</reference>
<dbReference type="EMBL" id="ADVR01000010">
    <property type="protein sequence ID" value="EFO81596.1"/>
    <property type="molecule type" value="Genomic_DNA"/>
</dbReference>
<feature type="domain" description="Serine hydroxymethyltransferase-like" evidence="14">
    <location>
        <begin position="2"/>
        <end position="375"/>
    </location>
</feature>
<dbReference type="CDD" id="cd00378">
    <property type="entry name" value="SHMT"/>
    <property type="match status" value="1"/>
</dbReference>
<dbReference type="Gene3D" id="3.40.640.10">
    <property type="entry name" value="Type I PLP-dependent aspartate aminotransferase-like (Major domain)"/>
    <property type="match status" value="1"/>
</dbReference>
<dbReference type="GO" id="GO:0008168">
    <property type="term" value="F:methyltransferase activity"/>
    <property type="evidence" value="ECO:0007669"/>
    <property type="project" value="UniProtKB-KW"/>
</dbReference>
<dbReference type="HAMAP" id="MF_00051">
    <property type="entry name" value="SHMT"/>
    <property type="match status" value="1"/>
</dbReference>
<comment type="subcellular location">
    <subcellularLocation>
        <location evidence="3 12">Cytoplasm</location>
    </subcellularLocation>
</comment>
<dbReference type="PANTHER" id="PTHR11680:SF35">
    <property type="entry name" value="SERINE HYDROXYMETHYLTRANSFERASE 1"/>
    <property type="match status" value="1"/>
</dbReference>
<dbReference type="GO" id="GO:0019264">
    <property type="term" value="P:glycine biosynthetic process from serine"/>
    <property type="evidence" value="ECO:0007669"/>
    <property type="project" value="UniProtKB-UniRule"/>
</dbReference>
<dbReference type="InterPro" id="IPR039429">
    <property type="entry name" value="SHMT-like_dom"/>
</dbReference>
<evidence type="ECO:0000256" key="7">
    <source>
        <dbReference type="ARBA" id="ARBA00022563"/>
    </source>
</evidence>
<evidence type="ECO:0000256" key="8">
    <source>
        <dbReference type="ARBA" id="ARBA00022605"/>
    </source>
</evidence>
<dbReference type="GO" id="GO:0035999">
    <property type="term" value="P:tetrahydrofolate interconversion"/>
    <property type="evidence" value="ECO:0007669"/>
    <property type="project" value="UniProtKB-UniRule"/>
</dbReference>
<dbReference type="NCBIfam" id="NF000586">
    <property type="entry name" value="PRK00011.1"/>
    <property type="match status" value="1"/>
</dbReference>
<evidence type="ECO:0000313" key="16">
    <source>
        <dbReference type="Proteomes" id="UP000054010"/>
    </source>
</evidence>
<keyword evidence="6 12" id="KW-0963">Cytoplasm</keyword>
<dbReference type="GO" id="GO:0004372">
    <property type="term" value="F:glycine hydroxymethyltransferase activity"/>
    <property type="evidence" value="ECO:0007669"/>
    <property type="project" value="UniProtKB-UniRule"/>
</dbReference>
<dbReference type="UniPathway" id="UPA00288">
    <property type="reaction ID" value="UER01023"/>
</dbReference>
<dbReference type="InterPro" id="IPR001085">
    <property type="entry name" value="Ser_HO-MeTrfase"/>
</dbReference>
<keyword evidence="16" id="KW-1185">Reference proteome</keyword>
<comment type="caution">
    <text evidence="15">The sequence shown here is derived from an EMBL/GenBank/DDBJ whole genome shotgun (WGS) entry which is preliminary data.</text>
</comment>
<comment type="subunit">
    <text evidence="5 12">Homodimer.</text>
</comment>
<accession>E1IBB1</accession>
<dbReference type="GO" id="GO:0030170">
    <property type="term" value="F:pyridoxal phosphate binding"/>
    <property type="evidence" value="ECO:0007669"/>
    <property type="project" value="UniProtKB-UniRule"/>
</dbReference>
<sequence length="411" mass="43901">MTDPDIATLIEREATRQREGLELIASENYVSLSVMEAQGSVLTNKYAEGLPGKRYYGGCEFVDQVEQLAIDRVLQLFGAQAANVQPHSGAQANIAVFTALLQPGDTILGMRLDHGGHLTHGSPVNFSGKWYNVQFYGVDMTTGQIDYDDLAAKARAARPKLITSGASAYPRIIDFARMRQIADDVGALLMADIAHIAGLVAAGEHPSPVGHAHIVTTTTHKTLRGPRGGLIMMDEPFAKQINSSVFPGNQGGPLMHVIAGKAVAFGEALRPEFKQYAAQIRRNAKALAEGLTQGGIQLISGGTDNHLMLANLTDLGITGAQAQKALDHAGITVNKNAIPDDPQPPMRTSGIRIGTPAVTTRGMGEAEMARIAAWIVEVLNNVGDTARQERIAAEVAEMCRNFPVPADMVRV</sequence>
<dbReference type="InterPro" id="IPR015422">
    <property type="entry name" value="PyrdxlP-dep_Trfase_small"/>
</dbReference>
<dbReference type="GO" id="GO:0032259">
    <property type="term" value="P:methylation"/>
    <property type="evidence" value="ECO:0007669"/>
    <property type="project" value="UniProtKB-KW"/>
</dbReference>
<comment type="cofactor">
    <cofactor evidence="2 12 13">
        <name>pyridoxal 5'-phosphate</name>
        <dbReference type="ChEBI" id="CHEBI:597326"/>
    </cofactor>
</comment>
<protein>
    <recommendedName>
        <fullName evidence="12">Serine hydroxymethyltransferase</fullName>
        <shortName evidence="12">SHMT</shortName>
        <shortName evidence="12">Serine methylase</shortName>
        <ecNumber evidence="12">2.1.2.1</ecNumber>
    </recommendedName>
</protein>
<evidence type="ECO:0000256" key="5">
    <source>
        <dbReference type="ARBA" id="ARBA00011738"/>
    </source>
</evidence>
<comment type="caution">
    <text evidence="12">Lacks conserved residue(s) required for the propagation of feature annotation.</text>
</comment>
<comment type="catalytic activity">
    <reaction evidence="1 12">
        <text>(6R)-5,10-methylene-5,6,7,8-tetrahydrofolate + glycine + H2O = (6S)-5,6,7,8-tetrahydrofolate + L-serine</text>
        <dbReference type="Rhea" id="RHEA:15481"/>
        <dbReference type="ChEBI" id="CHEBI:15377"/>
        <dbReference type="ChEBI" id="CHEBI:15636"/>
        <dbReference type="ChEBI" id="CHEBI:33384"/>
        <dbReference type="ChEBI" id="CHEBI:57305"/>
        <dbReference type="ChEBI" id="CHEBI:57453"/>
        <dbReference type="EC" id="2.1.2.1"/>
    </reaction>
</comment>
<feature type="site" description="Plays an important role in substrate specificity" evidence="12">
    <location>
        <position position="220"/>
    </location>
</feature>
<evidence type="ECO:0000256" key="11">
    <source>
        <dbReference type="ARBA" id="ARBA00054606"/>
    </source>
</evidence>
<evidence type="ECO:0000259" key="14">
    <source>
        <dbReference type="Pfam" id="PF00464"/>
    </source>
</evidence>
<organism evidence="15 16">
    <name type="scientific">Oscillochloris trichoides DG-6</name>
    <dbReference type="NCBI Taxonomy" id="765420"/>
    <lineage>
        <taxon>Bacteria</taxon>
        <taxon>Bacillati</taxon>
        <taxon>Chloroflexota</taxon>
        <taxon>Chloroflexia</taxon>
        <taxon>Chloroflexales</taxon>
        <taxon>Chloroflexineae</taxon>
        <taxon>Oscillochloridaceae</taxon>
        <taxon>Oscillochloris</taxon>
    </lineage>
</organism>
<feature type="binding site" evidence="12">
    <location>
        <position position="112"/>
    </location>
    <ligand>
        <name>(6S)-5,6,7,8-tetrahydrofolate</name>
        <dbReference type="ChEBI" id="CHEBI:57453"/>
    </ligand>
</feature>
<dbReference type="Gene3D" id="3.90.1150.10">
    <property type="entry name" value="Aspartate Aminotransferase, domain 1"/>
    <property type="match status" value="1"/>
</dbReference>
<evidence type="ECO:0000256" key="9">
    <source>
        <dbReference type="ARBA" id="ARBA00022679"/>
    </source>
</evidence>
<dbReference type="EC" id="2.1.2.1" evidence="12"/>
<name>E1IBB1_9CHLR</name>
<dbReference type="FunFam" id="3.40.640.10:FF:000001">
    <property type="entry name" value="Serine hydroxymethyltransferase"/>
    <property type="match status" value="1"/>
</dbReference>
<dbReference type="SUPFAM" id="SSF53383">
    <property type="entry name" value="PLP-dependent transferases"/>
    <property type="match status" value="1"/>
</dbReference>
<comment type="function">
    <text evidence="11">Catalyzes the reversible interconversion of serine and glycine with tetrahydrofolate (THF) serving as the one-carbon carrier. This reaction serves as the major source of one-carbon groups required for the biosynthesis of purines, thymidylate, methionine, and other important biomolecules. Also exhibits THF-independent aldolase activity toward beta-hydroxyamino acids, producing glycine and aldehydes, via a retro-aldol mechanism. Thus, is able to catalyze the cleavage of L-allo-threonine.</text>
</comment>
<comment type="similarity">
    <text evidence="4 12">Belongs to the SHMT family.</text>
</comment>
<keyword evidence="8 12" id="KW-0028">Amino-acid biosynthesis</keyword>
<evidence type="ECO:0000256" key="3">
    <source>
        <dbReference type="ARBA" id="ARBA00004496"/>
    </source>
</evidence>
<comment type="pathway">
    <text evidence="12">Amino-acid biosynthesis; glycine biosynthesis; glycine from L-serine: step 1/1.</text>
</comment>
<dbReference type="InterPro" id="IPR015424">
    <property type="entry name" value="PyrdxlP-dep_Trfase"/>
</dbReference>
<dbReference type="AlphaFoldDB" id="E1IBB1"/>
<evidence type="ECO:0000256" key="4">
    <source>
        <dbReference type="ARBA" id="ARBA00006376"/>
    </source>
</evidence>
<dbReference type="HOGENOM" id="CLU_022477_2_1_0"/>
<dbReference type="InterPro" id="IPR049943">
    <property type="entry name" value="Ser_HO-MeTrfase-like"/>
</dbReference>
<evidence type="ECO:0000256" key="12">
    <source>
        <dbReference type="HAMAP-Rule" id="MF_00051"/>
    </source>
</evidence>
<evidence type="ECO:0000256" key="2">
    <source>
        <dbReference type="ARBA" id="ARBA00001933"/>
    </source>
</evidence>
<dbReference type="InterPro" id="IPR019798">
    <property type="entry name" value="Ser_HO-MeTrfase_PLP_BS"/>
</dbReference>
<keyword evidence="10 12" id="KW-0663">Pyridoxal phosphate</keyword>
<dbReference type="eggNOG" id="COG0112">
    <property type="taxonomic scope" value="Bacteria"/>
</dbReference>
<dbReference type="PROSITE" id="PS00096">
    <property type="entry name" value="SHMT"/>
    <property type="match status" value="1"/>
</dbReference>
<feature type="binding site" evidence="12">
    <location>
        <position position="235"/>
    </location>
    <ligand>
        <name>(6S)-5,6,7,8-tetrahydrofolate</name>
        <dbReference type="ChEBI" id="CHEBI:57453"/>
    </ligand>
</feature>
<dbReference type="Pfam" id="PF00464">
    <property type="entry name" value="SHMT"/>
    <property type="match status" value="1"/>
</dbReference>